<dbReference type="Gene3D" id="1.25.40.20">
    <property type="entry name" value="Ankyrin repeat-containing domain"/>
    <property type="match status" value="1"/>
</dbReference>
<dbReference type="InterPro" id="IPR036770">
    <property type="entry name" value="Ankyrin_rpt-contain_sf"/>
</dbReference>
<evidence type="ECO:0000256" key="1">
    <source>
        <dbReference type="ARBA" id="ARBA00022737"/>
    </source>
</evidence>
<sequence length="485" mass="55120">MPSLFLPDEVLMQILVESVRIRTIKRALRLRLVSRRFSRMTCEAIFESGLIEMGGLQGPSYYTGTRYTRIHYSYTSTDFLQRYLVYKCTRLHDKSPQFFWAIRQVVEYIWRYRHPDSPLDRQNMELLLSRIAFLSVRGRHFDRHLRCLVEDEEPRGPIQDPSKDMNYMLLSAAAYIGDPELVEKLLTEDEKRPRLERLCYSSSVDNCFDFLTPYQAAAHAGHVNIIKALEPRVRVGRKSFSIARYAAEAGHAHIIDLAFPPNVPLTGPSRIDTSQVLHAACKALSNLSSERLFIIYHQKWTRLLARLRSGAHRINNSWAYDELEFRASAGSLGILRYLLTFGIQCNPSEHSSKTMSLDWCLVREYSGILDHTHLSRLAVLAAQSGHINVVSLLLDLGADANKAIPAACGSGSISLVGFLIDSFDKPPCRESMQEGFLSAVACEDHAMIHYLLDRGLELDHKSRTLALDIAKKEGLESMVHLIEQI</sequence>
<dbReference type="AlphaFoldDB" id="A0A6A6WDE2"/>
<dbReference type="InterPro" id="IPR050889">
    <property type="entry name" value="Dendritic_Spine_Reg/Scaffold"/>
</dbReference>
<dbReference type="PANTHER" id="PTHR24166:SF48">
    <property type="entry name" value="PROTEIN VAPYRIN"/>
    <property type="match status" value="1"/>
</dbReference>
<dbReference type="Proteomes" id="UP000799437">
    <property type="component" value="Unassembled WGS sequence"/>
</dbReference>
<evidence type="ECO:0000313" key="3">
    <source>
        <dbReference type="EMBL" id="KAF2759577.1"/>
    </source>
</evidence>
<dbReference type="SUPFAM" id="SSF48403">
    <property type="entry name" value="Ankyrin repeat"/>
    <property type="match status" value="1"/>
</dbReference>
<protein>
    <recommendedName>
        <fullName evidence="5">Ankyrin</fullName>
    </recommendedName>
</protein>
<keyword evidence="4" id="KW-1185">Reference proteome</keyword>
<proteinExistence type="predicted"/>
<dbReference type="EMBL" id="ML996569">
    <property type="protein sequence ID" value="KAF2759577.1"/>
    <property type="molecule type" value="Genomic_DNA"/>
</dbReference>
<evidence type="ECO:0000256" key="2">
    <source>
        <dbReference type="ARBA" id="ARBA00023043"/>
    </source>
</evidence>
<evidence type="ECO:0008006" key="5">
    <source>
        <dbReference type="Google" id="ProtNLM"/>
    </source>
</evidence>
<organism evidence="3 4">
    <name type="scientific">Pseudovirgaria hyperparasitica</name>
    <dbReference type="NCBI Taxonomy" id="470096"/>
    <lineage>
        <taxon>Eukaryota</taxon>
        <taxon>Fungi</taxon>
        <taxon>Dikarya</taxon>
        <taxon>Ascomycota</taxon>
        <taxon>Pezizomycotina</taxon>
        <taxon>Dothideomycetes</taxon>
        <taxon>Dothideomycetes incertae sedis</taxon>
        <taxon>Acrospermales</taxon>
        <taxon>Acrospermaceae</taxon>
        <taxon>Pseudovirgaria</taxon>
    </lineage>
</organism>
<accession>A0A6A6WDE2</accession>
<gene>
    <name evidence="3" type="ORF">EJ05DRAFT_509310</name>
</gene>
<keyword evidence="2" id="KW-0040">ANK repeat</keyword>
<dbReference type="GeneID" id="54489139"/>
<keyword evidence="1" id="KW-0677">Repeat</keyword>
<evidence type="ECO:0000313" key="4">
    <source>
        <dbReference type="Proteomes" id="UP000799437"/>
    </source>
</evidence>
<dbReference type="PANTHER" id="PTHR24166">
    <property type="entry name" value="ROLLING PEBBLES, ISOFORM B"/>
    <property type="match status" value="1"/>
</dbReference>
<dbReference type="RefSeq" id="XP_033602028.1">
    <property type="nucleotide sequence ID" value="XM_033748085.1"/>
</dbReference>
<reference evidence="3" key="1">
    <citation type="journal article" date="2020" name="Stud. Mycol.">
        <title>101 Dothideomycetes genomes: a test case for predicting lifestyles and emergence of pathogens.</title>
        <authorList>
            <person name="Haridas S."/>
            <person name="Albert R."/>
            <person name="Binder M."/>
            <person name="Bloem J."/>
            <person name="Labutti K."/>
            <person name="Salamov A."/>
            <person name="Andreopoulos B."/>
            <person name="Baker S."/>
            <person name="Barry K."/>
            <person name="Bills G."/>
            <person name="Bluhm B."/>
            <person name="Cannon C."/>
            <person name="Castanera R."/>
            <person name="Culley D."/>
            <person name="Daum C."/>
            <person name="Ezra D."/>
            <person name="Gonzalez J."/>
            <person name="Henrissat B."/>
            <person name="Kuo A."/>
            <person name="Liang C."/>
            <person name="Lipzen A."/>
            <person name="Lutzoni F."/>
            <person name="Magnuson J."/>
            <person name="Mondo S."/>
            <person name="Nolan M."/>
            <person name="Ohm R."/>
            <person name="Pangilinan J."/>
            <person name="Park H.-J."/>
            <person name="Ramirez L."/>
            <person name="Alfaro M."/>
            <person name="Sun H."/>
            <person name="Tritt A."/>
            <person name="Yoshinaga Y."/>
            <person name="Zwiers L.-H."/>
            <person name="Turgeon B."/>
            <person name="Goodwin S."/>
            <person name="Spatafora J."/>
            <person name="Crous P."/>
            <person name="Grigoriev I."/>
        </authorList>
    </citation>
    <scope>NUCLEOTIDE SEQUENCE</scope>
    <source>
        <strain evidence="3">CBS 121739</strain>
    </source>
</reference>
<dbReference type="OrthoDB" id="3799861at2759"/>
<name>A0A6A6WDE2_9PEZI</name>